<accession>A0ABS4NT37</accession>
<dbReference type="NCBIfam" id="TIGR03124">
    <property type="entry name" value="citrate_citX"/>
    <property type="match status" value="1"/>
</dbReference>
<protein>
    <recommendedName>
        <fullName evidence="1">citrate lyase holo-[acyl-carrier protein] synthase</fullName>
        <ecNumber evidence="1">2.7.7.61</ecNumber>
    </recommendedName>
</protein>
<comment type="caution">
    <text evidence="5">The sequence shown here is derived from an EMBL/GenBank/DDBJ whole genome shotgun (WGS) entry which is preliminary data.</text>
</comment>
<evidence type="ECO:0000256" key="2">
    <source>
        <dbReference type="ARBA" id="ARBA00022679"/>
    </source>
</evidence>
<keyword evidence="3 5" id="KW-0548">Nucleotidyltransferase</keyword>
<evidence type="ECO:0000256" key="1">
    <source>
        <dbReference type="ARBA" id="ARBA00012524"/>
    </source>
</evidence>
<reference evidence="5 6" key="1">
    <citation type="submission" date="2021-03" db="EMBL/GenBank/DDBJ databases">
        <title>Genomic Encyclopedia of Type Strains, Phase IV (KMG-IV): sequencing the most valuable type-strain genomes for metagenomic binning, comparative biology and taxonomic classification.</title>
        <authorList>
            <person name="Goeker M."/>
        </authorList>
    </citation>
    <scope>NUCLEOTIDE SEQUENCE [LARGE SCALE GENOMIC DNA]</scope>
    <source>
        <strain evidence="5 6">DSM 101953</strain>
    </source>
</reference>
<evidence type="ECO:0000256" key="4">
    <source>
        <dbReference type="ARBA" id="ARBA00048574"/>
    </source>
</evidence>
<keyword evidence="6" id="KW-1185">Reference proteome</keyword>
<evidence type="ECO:0000256" key="3">
    <source>
        <dbReference type="ARBA" id="ARBA00022695"/>
    </source>
</evidence>
<gene>
    <name evidence="5" type="ORF">J2Z70_003364</name>
</gene>
<dbReference type="InterPro" id="IPR005551">
    <property type="entry name" value="CitX"/>
</dbReference>
<comment type="catalytic activity">
    <reaction evidence="4">
        <text>apo-[citrate lyase ACP] + 2'-(5''-triphospho-alpha-D-ribosyl)-3'-dephospho-CoA = holo-[citrate lyase ACP] + diphosphate</text>
        <dbReference type="Rhea" id="RHEA:16333"/>
        <dbReference type="Rhea" id="RHEA-COMP:10157"/>
        <dbReference type="Rhea" id="RHEA-COMP:10158"/>
        <dbReference type="ChEBI" id="CHEBI:29999"/>
        <dbReference type="ChEBI" id="CHEBI:33019"/>
        <dbReference type="ChEBI" id="CHEBI:61378"/>
        <dbReference type="ChEBI" id="CHEBI:82683"/>
        <dbReference type="EC" id="2.7.7.61"/>
    </reaction>
</comment>
<dbReference type="GO" id="GO:0050519">
    <property type="term" value="F:holo-citrate lyase synthase activity"/>
    <property type="evidence" value="ECO:0007669"/>
    <property type="project" value="UniProtKB-EC"/>
</dbReference>
<name>A0ABS4NT37_9BACL</name>
<sequence length="172" mass="18868">MANDSAVSAILRDRERLHELREARYPAAGSLIQVMMNIPGPDKRLAVAYKLFELCMEALQEALVGAAYKILALERIELALGPVAYLQVSADAAALKLFCLSFEGEHPLSAYWDMDIYDSSGKAMGRHELGAPSRRCYLCGQPAKVCGFLQRHSPEELIGRMAADLAARKAVT</sequence>
<dbReference type="RefSeq" id="WP_209875015.1">
    <property type="nucleotide sequence ID" value="NZ_JAGGLV010000010.1"/>
</dbReference>
<dbReference type="Proteomes" id="UP000773462">
    <property type="component" value="Unassembled WGS sequence"/>
</dbReference>
<dbReference type="EMBL" id="JAGGLV010000010">
    <property type="protein sequence ID" value="MBP2113205.1"/>
    <property type="molecule type" value="Genomic_DNA"/>
</dbReference>
<evidence type="ECO:0000313" key="5">
    <source>
        <dbReference type="EMBL" id="MBP2113205.1"/>
    </source>
</evidence>
<dbReference type="EC" id="2.7.7.61" evidence="1"/>
<dbReference type="Pfam" id="PF03802">
    <property type="entry name" value="CitX"/>
    <property type="match status" value="1"/>
</dbReference>
<organism evidence="5 6">
    <name type="scientific">Paenibacillus silagei</name>
    <dbReference type="NCBI Taxonomy" id="1670801"/>
    <lineage>
        <taxon>Bacteria</taxon>
        <taxon>Bacillati</taxon>
        <taxon>Bacillota</taxon>
        <taxon>Bacilli</taxon>
        <taxon>Bacillales</taxon>
        <taxon>Paenibacillaceae</taxon>
        <taxon>Paenibacillus</taxon>
    </lineage>
</organism>
<keyword evidence="2 5" id="KW-0808">Transferase</keyword>
<proteinExistence type="predicted"/>
<evidence type="ECO:0000313" key="6">
    <source>
        <dbReference type="Proteomes" id="UP000773462"/>
    </source>
</evidence>